<name>A0ABR0SVL3_9HYPO</name>
<keyword evidence="10 16" id="KW-0326">Glycosidase</keyword>
<dbReference type="SUPFAM" id="SSF51445">
    <property type="entry name" value="(Trans)glycosidases"/>
    <property type="match status" value="1"/>
</dbReference>
<evidence type="ECO:0000256" key="10">
    <source>
        <dbReference type="ARBA" id="ARBA00023295"/>
    </source>
</evidence>
<dbReference type="InterPro" id="IPR001547">
    <property type="entry name" value="Glyco_hydro_5"/>
</dbReference>
<evidence type="ECO:0000256" key="12">
    <source>
        <dbReference type="ARBA" id="ARBA00036824"/>
    </source>
</evidence>
<dbReference type="InterPro" id="IPR017853">
    <property type="entry name" value="GH"/>
</dbReference>
<comment type="similarity">
    <text evidence="2 16">Belongs to the glycosyl hydrolase 5 (cellulase A) family.</text>
</comment>
<keyword evidence="6" id="KW-0735">Signal-anchor</keyword>
<evidence type="ECO:0000313" key="20">
    <source>
        <dbReference type="Proteomes" id="UP001338125"/>
    </source>
</evidence>
<protein>
    <recommendedName>
        <fullName evidence="14">glucan 1,3-beta-glucosidase</fullName>
        <ecNumber evidence="14">3.2.1.58</ecNumber>
    </recommendedName>
    <alternativeName>
        <fullName evidence="15">Exo-1,3-beta-glucanase D</fullName>
    </alternativeName>
</protein>
<evidence type="ECO:0000256" key="3">
    <source>
        <dbReference type="ARBA" id="ARBA00022475"/>
    </source>
</evidence>
<keyword evidence="4" id="KW-0812">Transmembrane</keyword>
<organism evidence="19 20">
    <name type="scientific">Cladobotryum mycophilum</name>
    <dbReference type="NCBI Taxonomy" id="491253"/>
    <lineage>
        <taxon>Eukaryota</taxon>
        <taxon>Fungi</taxon>
        <taxon>Dikarya</taxon>
        <taxon>Ascomycota</taxon>
        <taxon>Pezizomycotina</taxon>
        <taxon>Sordariomycetes</taxon>
        <taxon>Hypocreomycetidae</taxon>
        <taxon>Hypocreales</taxon>
        <taxon>Hypocreaceae</taxon>
        <taxon>Cladobotryum</taxon>
    </lineage>
</organism>
<evidence type="ECO:0000256" key="11">
    <source>
        <dbReference type="ARBA" id="ARBA00023316"/>
    </source>
</evidence>
<evidence type="ECO:0000256" key="1">
    <source>
        <dbReference type="ARBA" id="ARBA00004401"/>
    </source>
</evidence>
<dbReference type="InterPro" id="IPR050386">
    <property type="entry name" value="Glycosyl_hydrolase_5"/>
</dbReference>
<comment type="subcellular location">
    <subcellularLocation>
        <location evidence="1">Cell membrane</location>
        <topology evidence="1">Single-pass type II membrane protein</topology>
    </subcellularLocation>
</comment>
<keyword evidence="5 16" id="KW-0378">Hydrolase</keyword>
<keyword evidence="20" id="KW-1185">Reference proteome</keyword>
<comment type="function">
    <text evidence="13">Glucosidase involved in the degradation of cellulosic biomass. Active on lichenan.</text>
</comment>
<evidence type="ECO:0000256" key="14">
    <source>
        <dbReference type="ARBA" id="ARBA00038929"/>
    </source>
</evidence>
<feature type="domain" description="Glycoside hydrolase family 5" evidence="18">
    <location>
        <begin position="91"/>
        <end position="375"/>
    </location>
</feature>
<evidence type="ECO:0000256" key="17">
    <source>
        <dbReference type="SAM" id="SignalP"/>
    </source>
</evidence>
<gene>
    <name evidence="19" type="ORF">PT974_04592</name>
</gene>
<dbReference type="Proteomes" id="UP001338125">
    <property type="component" value="Unassembled WGS sequence"/>
</dbReference>
<evidence type="ECO:0000313" key="19">
    <source>
        <dbReference type="EMBL" id="KAK5996164.1"/>
    </source>
</evidence>
<evidence type="ECO:0000256" key="13">
    <source>
        <dbReference type="ARBA" id="ARBA00037126"/>
    </source>
</evidence>
<dbReference type="Pfam" id="PF00150">
    <property type="entry name" value="Cellulase"/>
    <property type="match status" value="1"/>
</dbReference>
<evidence type="ECO:0000256" key="16">
    <source>
        <dbReference type="RuleBase" id="RU361153"/>
    </source>
</evidence>
<keyword evidence="7" id="KW-1133">Transmembrane helix</keyword>
<feature type="signal peptide" evidence="17">
    <location>
        <begin position="1"/>
        <end position="17"/>
    </location>
</feature>
<evidence type="ECO:0000256" key="7">
    <source>
        <dbReference type="ARBA" id="ARBA00022989"/>
    </source>
</evidence>
<accession>A0ABR0SVL3</accession>
<evidence type="ECO:0000256" key="9">
    <source>
        <dbReference type="ARBA" id="ARBA00023180"/>
    </source>
</evidence>
<sequence length="411" mass="46017">MLSKKLAFALCLASANAWTPVSNFEAFGEDAGGENVLTWLPGNNKFRGVNLGSQFIIEPWMATDEFRNMGCGGLNDEWSCVQKLGQDAADAAFKKHWDTWTTQADVNQMKSLGLNTVRIPVGFWLKEDLVRQGEHYPRGGIQYLDRLVGWLKDAGIYVIVDLHGGPGVQFPNQQYTGHGVGQPGFYNHDNYQRAADFLSWMAERMHTNPNYATAGMLQVMNEPVHAGDYGREASDMIHTFYPMAWNAIRDKESKLGVPANKKLHIQYMGKSWGSGDPTTALPNTDSVAFDDHRYYKWDGSVPANKNGYMSAACRDRREPGIIVGEWSLGVADSVESNGEMGIRNRSDQADWYKKWWAAQVIAFEKSAGWVFWTWKCNWINGFDEWRWCYKSAVAAGAIPKDAGSAASIHPC</sequence>
<dbReference type="PANTHER" id="PTHR31297">
    <property type="entry name" value="GLUCAN ENDO-1,6-BETA-GLUCOSIDASE B"/>
    <property type="match status" value="1"/>
</dbReference>
<keyword evidence="3" id="KW-1003">Cell membrane</keyword>
<reference evidence="19 20" key="1">
    <citation type="submission" date="2024-01" db="EMBL/GenBank/DDBJ databases">
        <title>Complete genome of Cladobotryum mycophilum ATHUM6906.</title>
        <authorList>
            <person name="Christinaki A.C."/>
            <person name="Myridakis A.I."/>
            <person name="Kouvelis V.N."/>
        </authorList>
    </citation>
    <scope>NUCLEOTIDE SEQUENCE [LARGE SCALE GENOMIC DNA]</scope>
    <source>
        <strain evidence="19 20">ATHUM6906</strain>
    </source>
</reference>
<dbReference type="EC" id="3.2.1.58" evidence="14"/>
<evidence type="ECO:0000256" key="2">
    <source>
        <dbReference type="ARBA" id="ARBA00005641"/>
    </source>
</evidence>
<keyword evidence="8" id="KW-0472">Membrane</keyword>
<evidence type="ECO:0000256" key="6">
    <source>
        <dbReference type="ARBA" id="ARBA00022968"/>
    </source>
</evidence>
<proteinExistence type="inferred from homology"/>
<keyword evidence="9" id="KW-0325">Glycoprotein</keyword>
<evidence type="ECO:0000256" key="15">
    <source>
        <dbReference type="ARBA" id="ARBA00041260"/>
    </source>
</evidence>
<keyword evidence="17" id="KW-0732">Signal</keyword>
<comment type="caution">
    <text evidence="19">The sequence shown here is derived from an EMBL/GenBank/DDBJ whole genome shotgun (WGS) entry which is preliminary data.</text>
</comment>
<dbReference type="PANTHER" id="PTHR31297:SF34">
    <property type="entry name" value="GLUCAN 1,3-BETA-GLUCOSIDASE 2"/>
    <property type="match status" value="1"/>
</dbReference>
<evidence type="ECO:0000256" key="5">
    <source>
        <dbReference type="ARBA" id="ARBA00022801"/>
    </source>
</evidence>
<keyword evidence="11" id="KW-0961">Cell wall biogenesis/degradation</keyword>
<dbReference type="Gene3D" id="3.20.20.80">
    <property type="entry name" value="Glycosidases"/>
    <property type="match status" value="1"/>
</dbReference>
<dbReference type="EMBL" id="JAVFKD010000004">
    <property type="protein sequence ID" value="KAK5996164.1"/>
    <property type="molecule type" value="Genomic_DNA"/>
</dbReference>
<evidence type="ECO:0000256" key="4">
    <source>
        <dbReference type="ARBA" id="ARBA00022692"/>
    </source>
</evidence>
<evidence type="ECO:0000259" key="18">
    <source>
        <dbReference type="Pfam" id="PF00150"/>
    </source>
</evidence>
<feature type="chain" id="PRO_5047364889" description="glucan 1,3-beta-glucosidase" evidence="17">
    <location>
        <begin position="18"/>
        <end position="411"/>
    </location>
</feature>
<comment type="catalytic activity">
    <reaction evidence="12">
        <text>Successive hydrolysis of beta-D-glucose units from the non-reducing ends of (1-&gt;3)-beta-D-glucans, releasing alpha-glucose.</text>
        <dbReference type="EC" id="3.2.1.58"/>
    </reaction>
</comment>
<evidence type="ECO:0000256" key="8">
    <source>
        <dbReference type="ARBA" id="ARBA00023136"/>
    </source>
</evidence>